<dbReference type="FunFam" id="1.10.10.10:FF:000001">
    <property type="entry name" value="LysR family transcriptional regulator"/>
    <property type="match status" value="1"/>
</dbReference>
<evidence type="ECO:0000259" key="5">
    <source>
        <dbReference type="PROSITE" id="PS50931"/>
    </source>
</evidence>
<dbReference type="SUPFAM" id="SSF53850">
    <property type="entry name" value="Periplasmic binding protein-like II"/>
    <property type="match status" value="1"/>
</dbReference>
<dbReference type="CDD" id="cd08412">
    <property type="entry name" value="PBP2_PAO1_like"/>
    <property type="match status" value="1"/>
</dbReference>
<sequence length="309" mass="33937">MHLSFRTLDYIVTTADTGSVTEAARLLNVSQPSVSSAIAHMEAELGAQIFIRHHARGMTLTVAGRRLVGEARLLLNHAREFGRNALALGDGLSGGITVGSFVTLATRFMPGLLAEFSQRTPGIMVNLEEGNQKEILDGLVSGRFEMALSYAYALTEEVAGELLAELPPYVLVSAQHPLADRPHVSLSELANEPFILLDLPHSREYFFNLFLACKIEPRIVYRSHSYELIRGLVGHGHGYTIHNAVPGTTFGYDGTRIAVLPIRETLPPVHVMSLSLRRHTMRPAARKFADYLREAFAPGGLYGAPIKRQ</sequence>
<dbReference type="Proteomes" id="UP000281647">
    <property type="component" value="Unassembled WGS sequence"/>
</dbReference>
<dbReference type="PRINTS" id="PR00039">
    <property type="entry name" value="HTHLYSR"/>
</dbReference>
<dbReference type="InterPro" id="IPR036390">
    <property type="entry name" value="WH_DNA-bd_sf"/>
</dbReference>
<dbReference type="RefSeq" id="WP_128627779.1">
    <property type="nucleotide sequence ID" value="NZ_RKST01000018.1"/>
</dbReference>
<gene>
    <name evidence="6" type="ORF">EET67_17205</name>
</gene>
<dbReference type="Gene3D" id="3.40.190.10">
    <property type="entry name" value="Periplasmic binding protein-like II"/>
    <property type="match status" value="2"/>
</dbReference>
<evidence type="ECO:0000313" key="6">
    <source>
        <dbReference type="EMBL" id="RUM96500.1"/>
    </source>
</evidence>
<dbReference type="GO" id="GO:0003700">
    <property type="term" value="F:DNA-binding transcription factor activity"/>
    <property type="evidence" value="ECO:0007669"/>
    <property type="project" value="InterPro"/>
</dbReference>
<dbReference type="PANTHER" id="PTHR30346">
    <property type="entry name" value="TRANSCRIPTIONAL DUAL REGULATOR HCAR-RELATED"/>
    <property type="match status" value="1"/>
</dbReference>
<dbReference type="Pfam" id="PF00126">
    <property type="entry name" value="HTH_1"/>
    <property type="match status" value="1"/>
</dbReference>
<reference evidence="6 7" key="1">
    <citation type="submission" date="2018-11" db="EMBL/GenBank/DDBJ databases">
        <title>Pseudaminobacter arsenicus sp. nov., an arsenic-resistant bacterium isolated from arsenic-rich aquifers.</title>
        <authorList>
            <person name="Mu Y."/>
        </authorList>
    </citation>
    <scope>NUCLEOTIDE SEQUENCE [LARGE SCALE GENOMIC DNA]</scope>
    <source>
        <strain evidence="6 7">CB3</strain>
    </source>
</reference>
<evidence type="ECO:0000256" key="2">
    <source>
        <dbReference type="ARBA" id="ARBA00023015"/>
    </source>
</evidence>
<organism evidence="6 7">
    <name type="scientific">Borborobacter arsenicus</name>
    <dbReference type="NCBI Taxonomy" id="1851146"/>
    <lineage>
        <taxon>Bacteria</taxon>
        <taxon>Pseudomonadati</taxon>
        <taxon>Pseudomonadota</taxon>
        <taxon>Alphaproteobacteria</taxon>
        <taxon>Hyphomicrobiales</taxon>
        <taxon>Phyllobacteriaceae</taxon>
        <taxon>Borborobacter</taxon>
    </lineage>
</organism>
<keyword evidence="4" id="KW-0804">Transcription</keyword>
<evidence type="ECO:0000256" key="4">
    <source>
        <dbReference type="ARBA" id="ARBA00023163"/>
    </source>
</evidence>
<dbReference type="PROSITE" id="PS50931">
    <property type="entry name" value="HTH_LYSR"/>
    <property type="match status" value="1"/>
</dbReference>
<accession>A0A432V330</accession>
<comment type="similarity">
    <text evidence="1">Belongs to the LysR transcriptional regulatory family.</text>
</comment>
<dbReference type="PANTHER" id="PTHR30346:SF0">
    <property type="entry name" value="HCA OPERON TRANSCRIPTIONAL ACTIVATOR HCAR"/>
    <property type="match status" value="1"/>
</dbReference>
<dbReference type="GO" id="GO:0032993">
    <property type="term" value="C:protein-DNA complex"/>
    <property type="evidence" value="ECO:0007669"/>
    <property type="project" value="TreeGrafter"/>
</dbReference>
<keyword evidence="3" id="KW-0238">DNA-binding</keyword>
<feature type="domain" description="HTH lysR-type" evidence="5">
    <location>
        <begin position="3"/>
        <end position="61"/>
    </location>
</feature>
<evidence type="ECO:0000256" key="1">
    <source>
        <dbReference type="ARBA" id="ARBA00009437"/>
    </source>
</evidence>
<dbReference type="SUPFAM" id="SSF46785">
    <property type="entry name" value="Winged helix' DNA-binding domain"/>
    <property type="match status" value="1"/>
</dbReference>
<dbReference type="EMBL" id="RKST01000018">
    <property type="protein sequence ID" value="RUM96500.1"/>
    <property type="molecule type" value="Genomic_DNA"/>
</dbReference>
<proteinExistence type="inferred from homology"/>
<dbReference type="InterPro" id="IPR036388">
    <property type="entry name" value="WH-like_DNA-bd_sf"/>
</dbReference>
<dbReference type="Pfam" id="PF03466">
    <property type="entry name" value="LysR_substrate"/>
    <property type="match status" value="1"/>
</dbReference>
<keyword evidence="2" id="KW-0805">Transcription regulation</keyword>
<protein>
    <submittedName>
        <fullName evidence="6">LysR family transcriptional regulator</fullName>
    </submittedName>
</protein>
<keyword evidence="7" id="KW-1185">Reference proteome</keyword>
<dbReference type="InterPro" id="IPR005119">
    <property type="entry name" value="LysR_subst-bd"/>
</dbReference>
<comment type="caution">
    <text evidence="6">The sequence shown here is derived from an EMBL/GenBank/DDBJ whole genome shotgun (WGS) entry which is preliminary data.</text>
</comment>
<dbReference type="AlphaFoldDB" id="A0A432V330"/>
<evidence type="ECO:0000313" key="7">
    <source>
        <dbReference type="Proteomes" id="UP000281647"/>
    </source>
</evidence>
<dbReference type="GO" id="GO:0003677">
    <property type="term" value="F:DNA binding"/>
    <property type="evidence" value="ECO:0007669"/>
    <property type="project" value="UniProtKB-KW"/>
</dbReference>
<dbReference type="InterPro" id="IPR000847">
    <property type="entry name" value="LysR_HTH_N"/>
</dbReference>
<dbReference type="OrthoDB" id="8679465at2"/>
<evidence type="ECO:0000256" key="3">
    <source>
        <dbReference type="ARBA" id="ARBA00023125"/>
    </source>
</evidence>
<name>A0A432V330_9HYPH</name>
<dbReference type="Gene3D" id="1.10.10.10">
    <property type="entry name" value="Winged helix-like DNA-binding domain superfamily/Winged helix DNA-binding domain"/>
    <property type="match status" value="1"/>
</dbReference>